<dbReference type="Pfam" id="PF00873">
    <property type="entry name" value="ACR_tran"/>
    <property type="match status" value="1"/>
</dbReference>
<feature type="transmembrane region" description="Helical" evidence="8">
    <location>
        <begin position="953"/>
        <end position="974"/>
    </location>
</feature>
<dbReference type="SUPFAM" id="SSF82866">
    <property type="entry name" value="Multidrug efflux transporter AcrB transmembrane domain"/>
    <property type="match status" value="2"/>
</dbReference>
<feature type="transmembrane region" description="Helical" evidence="8">
    <location>
        <begin position="986"/>
        <end position="1010"/>
    </location>
</feature>
<dbReference type="FunFam" id="1.20.1640.10:FF:000001">
    <property type="entry name" value="Efflux pump membrane transporter"/>
    <property type="match status" value="1"/>
</dbReference>
<evidence type="ECO:0000256" key="4">
    <source>
        <dbReference type="ARBA" id="ARBA00022519"/>
    </source>
</evidence>
<evidence type="ECO:0000313" key="9">
    <source>
        <dbReference type="EMBL" id="GFK92274.1"/>
    </source>
</evidence>
<dbReference type="Gene3D" id="3.30.70.1320">
    <property type="entry name" value="Multidrug efflux transporter AcrB pore domain like"/>
    <property type="match status" value="1"/>
</dbReference>
<dbReference type="PANTHER" id="PTHR32063">
    <property type="match status" value="1"/>
</dbReference>
<feature type="transmembrane region" description="Helical" evidence="8">
    <location>
        <begin position="12"/>
        <end position="30"/>
    </location>
</feature>
<evidence type="ECO:0000256" key="7">
    <source>
        <dbReference type="ARBA" id="ARBA00023136"/>
    </source>
</evidence>
<keyword evidence="4" id="KW-0997">Cell inner membrane</keyword>
<reference evidence="9 10" key="2">
    <citation type="submission" date="2020-05" db="EMBL/GenBank/DDBJ databases">
        <title>Draft genome sequence of Desulfovibrio sp. strainFSS-1.</title>
        <authorList>
            <person name="Shimoshige H."/>
            <person name="Kobayashi H."/>
            <person name="Maekawa T."/>
        </authorList>
    </citation>
    <scope>NUCLEOTIDE SEQUENCE [LARGE SCALE GENOMIC DNA]</scope>
    <source>
        <strain evidence="9 10">SIID29052-01</strain>
    </source>
</reference>
<dbReference type="GO" id="GO:0042910">
    <property type="term" value="F:xenobiotic transmembrane transporter activity"/>
    <property type="evidence" value="ECO:0007669"/>
    <property type="project" value="TreeGrafter"/>
</dbReference>
<evidence type="ECO:0000256" key="5">
    <source>
        <dbReference type="ARBA" id="ARBA00022692"/>
    </source>
</evidence>
<evidence type="ECO:0000256" key="8">
    <source>
        <dbReference type="SAM" id="Phobius"/>
    </source>
</evidence>
<accession>A0A6V8LKR6</accession>
<feature type="transmembrane region" description="Helical" evidence="8">
    <location>
        <begin position="358"/>
        <end position="375"/>
    </location>
</feature>
<feature type="transmembrane region" description="Helical" evidence="8">
    <location>
        <begin position="881"/>
        <end position="901"/>
    </location>
</feature>
<gene>
    <name evidence="9" type="primary">mdtC</name>
    <name evidence="9" type="ORF">NNJEOMEG_00096</name>
</gene>
<reference evidence="9 10" key="1">
    <citation type="submission" date="2020-04" db="EMBL/GenBank/DDBJ databases">
        <authorList>
            <consortium name="Desulfovibrio sp. FSS-1 genome sequencing consortium"/>
            <person name="Shimoshige H."/>
            <person name="Kobayashi H."/>
            <person name="Maekawa T."/>
        </authorList>
    </citation>
    <scope>NUCLEOTIDE SEQUENCE [LARGE SCALE GENOMIC DNA]</scope>
    <source>
        <strain evidence="9 10">SIID29052-01</strain>
    </source>
</reference>
<dbReference type="PRINTS" id="PR00702">
    <property type="entry name" value="ACRIFLAVINRP"/>
</dbReference>
<feature type="transmembrane region" description="Helical" evidence="8">
    <location>
        <begin position="907"/>
        <end position="932"/>
    </location>
</feature>
<dbReference type="Gene3D" id="3.30.2090.10">
    <property type="entry name" value="Multidrug efflux transporter AcrB TolC docking domain, DN and DC subdomains"/>
    <property type="match status" value="2"/>
</dbReference>
<proteinExistence type="predicted"/>
<feature type="transmembrane region" description="Helical" evidence="8">
    <location>
        <begin position="461"/>
        <end position="484"/>
    </location>
</feature>
<evidence type="ECO:0000256" key="2">
    <source>
        <dbReference type="ARBA" id="ARBA00022448"/>
    </source>
</evidence>
<name>A0A6V8LKR6_9BACT</name>
<evidence type="ECO:0000256" key="1">
    <source>
        <dbReference type="ARBA" id="ARBA00004429"/>
    </source>
</evidence>
<dbReference type="GO" id="GO:0005886">
    <property type="term" value="C:plasma membrane"/>
    <property type="evidence" value="ECO:0007669"/>
    <property type="project" value="UniProtKB-SubCell"/>
</dbReference>
<dbReference type="AlphaFoldDB" id="A0A6V8LKR6"/>
<sequence>MTRLFITRPVATALVTLGLVFLGLTAYFALPVSEMPAIDFPTIQVSANLPGADPETMASSVATPLEKQFATIAGVTSMNSVNTLGQTTIVLQFELGRNMDGAGSDVQTAISAASGYLPPNLPNPPTYQKVNPADAPVLFIGMRSATLPLHKLTDYAKTYVSQRISMVSGVAQVAIYGDQTYSPRLRLDPDKLAAYNLSISQVADAIQAENVNLPTGSLYGQARLFTIKVKGMLMNARHYIDQIVAWRAGKPIRLGDVGTAVDSTLNDKNASYHNQSPSLTIAVRRQPGTNTIKLVESIRDQLPAIQATLPQSIEFEVMYDRSQTIKESVEDVKFTMALSVSLVVLVVFAFLKNVRATLIACLALPVAVVGTFAVMKQFGFSLDNLSLMALTLAIGFIVDDAIVMLENIVRHMEMGKKPMEAALDGAGQIGFTIVSMTLSLAVVFVPIMFMAGILGRVLNELAVTITIAIFVSGFVTLSFTPMLCSRFLREGRVGHSGRIFKALEAAYEKSLRLALEHRFAVLLASFAVLGLTLWLFTRVPTGFIPTTDTGFIYGYAQAEQSASFETMKERVLNVTKIVAENPNVHKVVGIVGVGGPNTSMNNAAFFTLTKPASQRKDDIDAVLGQLRGALSQVTNLRLFMFNPPAIQIGGRSTRALYQFTLLSPDTQSLYAAARRMEELMRGLPELRDVNSDMQIDGPQVFMRIDRDKAASYGVSAKAIETALWSAYGARQISNIYASTDTYRVVIEVEPEYQRSPDLLSKLYVQPDLENNKDKNKDKLVPLAGLVAMDEGVGPITVNHTGQLTSVTISFNTAPGYSLSHAVAAIETLADRELPGAVSRTFEGQATAFKESASSVPFLMLLAVVVIYIILGVLYESFVHPVTILSGLPSAALGGLLALLAFGRELDLYGFVGVIMLMGIVKKNAIMVIDFAIEAEKTGKTSREAAFQGCVTRFRPIMMTTVAAVAGIMPIAMAYGAGGDARQPLGLAVAGGLAISQVVTLYLTPVAYTYLDDLQGWFKRRMGGSFGG</sequence>
<protein>
    <submittedName>
        <fullName evidence="9">Multidrug resistance protein MdtC</fullName>
    </submittedName>
</protein>
<dbReference type="Proteomes" id="UP000494245">
    <property type="component" value="Unassembled WGS sequence"/>
</dbReference>
<feature type="transmembrane region" description="Helical" evidence="8">
    <location>
        <begin position="519"/>
        <end position="537"/>
    </location>
</feature>
<feature type="transmembrane region" description="Helical" evidence="8">
    <location>
        <begin position="334"/>
        <end position="351"/>
    </location>
</feature>
<dbReference type="Gene3D" id="3.30.70.1430">
    <property type="entry name" value="Multidrug efflux transporter AcrB pore domain"/>
    <property type="match status" value="2"/>
</dbReference>
<dbReference type="FunFam" id="3.30.70.1430:FF:000001">
    <property type="entry name" value="Efflux pump membrane transporter"/>
    <property type="match status" value="1"/>
</dbReference>
<dbReference type="PANTHER" id="PTHR32063:SF21">
    <property type="entry name" value="MULTIDRUG RESISTANCE PROTEIN MDTB"/>
    <property type="match status" value="1"/>
</dbReference>
<evidence type="ECO:0000313" key="10">
    <source>
        <dbReference type="Proteomes" id="UP000494245"/>
    </source>
</evidence>
<comment type="caution">
    <text evidence="9">The sequence shown here is derived from an EMBL/GenBank/DDBJ whole genome shotgun (WGS) entry which is preliminary data.</text>
</comment>
<organism evidence="9 10">
    <name type="scientific">Fundidesulfovibrio magnetotacticus</name>
    <dbReference type="NCBI Taxonomy" id="2730080"/>
    <lineage>
        <taxon>Bacteria</taxon>
        <taxon>Pseudomonadati</taxon>
        <taxon>Thermodesulfobacteriota</taxon>
        <taxon>Desulfovibrionia</taxon>
        <taxon>Desulfovibrionales</taxon>
        <taxon>Desulfovibrionaceae</taxon>
        <taxon>Fundidesulfovibrio</taxon>
    </lineage>
</organism>
<dbReference type="Gene3D" id="3.30.70.1440">
    <property type="entry name" value="Multidrug efflux transporter AcrB pore domain"/>
    <property type="match status" value="1"/>
</dbReference>
<keyword evidence="2" id="KW-0813">Transport</keyword>
<dbReference type="RefSeq" id="WP_173080254.1">
    <property type="nucleotide sequence ID" value="NZ_BLTE01000001.1"/>
</dbReference>
<feature type="transmembrane region" description="Helical" evidence="8">
    <location>
        <begin position="855"/>
        <end position="874"/>
    </location>
</feature>
<dbReference type="SUPFAM" id="SSF82693">
    <property type="entry name" value="Multidrug efflux transporter AcrB pore domain, PN1, PN2, PC1 and PC2 subdomains"/>
    <property type="match status" value="3"/>
</dbReference>
<comment type="subcellular location">
    <subcellularLocation>
        <location evidence="1">Cell inner membrane</location>
        <topology evidence="1">Multi-pass membrane protein</topology>
    </subcellularLocation>
</comment>
<dbReference type="SUPFAM" id="SSF82714">
    <property type="entry name" value="Multidrug efflux transporter AcrB TolC docking domain, DN and DC subdomains"/>
    <property type="match status" value="2"/>
</dbReference>
<dbReference type="InterPro" id="IPR027463">
    <property type="entry name" value="AcrB_DN_DC_subdom"/>
</dbReference>
<keyword evidence="3" id="KW-1003">Cell membrane</keyword>
<feature type="transmembrane region" description="Helical" evidence="8">
    <location>
        <begin position="387"/>
        <end position="409"/>
    </location>
</feature>
<keyword evidence="7 8" id="KW-0472">Membrane</keyword>
<dbReference type="InterPro" id="IPR001036">
    <property type="entry name" value="Acrflvin-R"/>
</dbReference>
<keyword evidence="6 8" id="KW-1133">Transmembrane helix</keyword>
<keyword evidence="5 8" id="KW-0812">Transmembrane</keyword>
<keyword evidence="10" id="KW-1185">Reference proteome</keyword>
<feature type="transmembrane region" description="Helical" evidence="8">
    <location>
        <begin position="429"/>
        <end position="455"/>
    </location>
</feature>
<dbReference type="Gene3D" id="1.20.1640.10">
    <property type="entry name" value="Multidrug efflux transporter AcrB transmembrane domain"/>
    <property type="match status" value="2"/>
</dbReference>
<evidence type="ECO:0000256" key="3">
    <source>
        <dbReference type="ARBA" id="ARBA00022475"/>
    </source>
</evidence>
<evidence type="ECO:0000256" key="6">
    <source>
        <dbReference type="ARBA" id="ARBA00022989"/>
    </source>
</evidence>
<dbReference type="EMBL" id="BLTE01000001">
    <property type="protein sequence ID" value="GFK92274.1"/>
    <property type="molecule type" value="Genomic_DNA"/>
</dbReference>